<evidence type="ECO:0000313" key="17">
    <source>
        <dbReference type="Proteomes" id="UP000316541"/>
    </source>
</evidence>
<gene>
    <name evidence="16" type="ORF">FLX08_28910</name>
</gene>
<dbReference type="Gene3D" id="3.30.1610.20">
    <property type="entry name" value="Hen1, N-terminal domain"/>
    <property type="match status" value="1"/>
</dbReference>
<dbReference type="GO" id="GO:0031047">
    <property type="term" value="P:regulatory ncRNA-mediated gene silencing"/>
    <property type="evidence" value="ECO:0007669"/>
    <property type="project" value="UniProtKB-KW"/>
</dbReference>
<dbReference type="SUPFAM" id="SSF53335">
    <property type="entry name" value="S-adenosyl-L-methionine-dependent methyltransferases"/>
    <property type="match status" value="1"/>
</dbReference>
<keyword evidence="10" id="KW-0943">RNA-mediated gene silencing</keyword>
<evidence type="ECO:0000256" key="1">
    <source>
        <dbReference type="ARBA" id="ARBA00001946"/>
    </source>
</evidence>
<feature type="region of interest" description="Disordered" evidence="13">
    <location>
        <begin position="489"/>
        <end position="513"/>
    </location>
</feature>
<dbReference type="InterPro" id="IPR029063">
    <property type="entry name" value="SAM-dependent_MTases_sf"/>
</dbReference>
<dbReference type="EMBL" id="VIRM01000044">
    <property type="protein sequence ID" value="TQS17574.1"/>
    <property type="molecule type" value="Genomic_DNA"/>
</dbReference>
<sequence>MLLTISTTLRPATDLGFLLHKHPDRVQEFERSFGTARVFYPEAGEDRCTAALLLEVDPVRLARSRDSSSPDFSLRQYVNDRPYAASSLLASALADVFRTARTGRCNSRQDLADGPIPLEIRLPALPCRGGADLAHRLFGPLGWEVGAEAVPLDPDFPEWGESRYVRLALRGNVRLADALNHLYVLLPVLDDAKHYWLAGDEVDKLVRAGGGWLAGHPEKGLITRRYLGRRWALTRTAFARLAELGDDVEETLDPPVEEEPGADPSASTAPAGGVGGAGQTEPATVEPATVERGTPEPPDAAPSEGTDEGRVPLNTLRREAVVAALEEIGARSVLDLGCGSGQLLSALLAKPSFTKVAGMDVSARALAMAGRRLRTDRMPDAKQARLELFQGSLTYTDARLAGYDAAVLMEVVEHVDPPRLPALERVVFGTARPAHVIVTTPNVEHNVRYELLAGARRHPDHRFEWSRAEFAAWVAGVCETYGYAADLRPVGEDDPEVGPPTQMAVFSRREERP</sequence>
<evidence type="ECO:0000256" key="9">
    <source>
        <dbReference type="ARBA" id="ARBA00022884"/>
    </source>
</evidence>
<evidence type="ECO:0000256" key="7">
    <source>
        <dbReference type="ARBA" id="ARBA00022723"/>
    </source>
</evidence>
<dbReference type="PANTHER" id="PTHR21404">
    <property type="entry name" value="HEN1"/>
    <property type="match status" value="1"/>
</dbReference>
<evidence type="ECO:0000256" key="2">
    <source>
        <dbReference type="ARBA" id="ARBA00009026"/>
    </source>
</evidence>
<proteinExistence type="inferred from homology"/>
<evidence type="ECO:0000256" key="4">
    <source>
        <dbReference type="ARBA" id="ARBA00022603"/>
    </source>
</evidence>
<protein>
    <recommendedName>
        <fullName evidence="3">Small RNA 2'-O-methyltransferase</fullName>
        <ecNumber evidence="11">2.1.1.386</ecNumber>
    </recommendedName>
</protein>
<feature type="domain" description="Hen1 N-terminal" evidence="15">
    <location>
        <begin position="1"/>
        <end position="242"/>
    </location>
</feature>
<dbReference type="InterPro" id="IPR013217">
    <property type="entry name" value="Methyltransf_12"/>
</dbReference>
<dbReference type="GO" id="GO:0001510">
    <property type="term" value="P:RNA methylation"/>
    <property type="evidence" value="ECO:0007669"/>
    <property type="project" value="InterPro"/>
</dbReference>
<evidence type="ECO:0000256" key="12">
    <source>
        <dbReference type="ARBA" id="ARBA00048418"/>
    </source>
</evidence>
<dbReference type="GO" id="GO:0090486">
    <property type="term" value="F:small RNA 2'-O-methyltransferase activity"/>
    <property type="evidence" value="ECO:0007669"/>
    <property type="project" value="UniProtKB-EC"/>
</dbReference>
<evidence type="ECO:0000313" key="16">
    <source>
        <dbReference type="EMBL" id="TQS17574.1"/>
    </source>
</evidence>
<dbReference type="GO" id="GO:0046872">
    <property type="term" value="F:metal ion binding"/>
    <property type="evidence" value="ECO:0007669"/>
    <property type="project" value="UniProtKB-KW"/>
</dbReference>
<dbReference type="AlphaFoldDB" id="A0A544YLD7"/>
<dbReference type="EC" id="2.1.1.386" evidence="11"/>
<evidence type="ECO:0000256" key="11">
    <source>
        <dbReference type="ARBA" id="ARBA00035025"/>
    </source>
</evidence>
<reference evidence="16 17" key="1">
    <citation type="submission" date="2019-07" db="EMBL/GenBank/DDBJ databases">
        <title>Microbispora hainanensis DSM 45428.</title>
        <authorList>
            <person name="Thawai C."/>
        </authorList>
    </citation>
    <scope>NUCLEOTIDE SEQUENCE [LARGE SCALE GENOMIC DNA]</scope>
    <source>
        <strain evidence="16 17">DSM 45428</strain>
    </source>
</reference>
<organism evidence="16 17">
    <name type="scientific">Microbispora hainanensis</name>
    <dbReference type="NCBI Taxonomy" id="568844"/>
    <lineage>
        <taxon>Bacteria</taxon>
        <taxon>Bacillati</taxon>
        <taxon>Actinomycetota</taxon>
        <taxon>Actinomycetes</taxon>
        <taxon>Streptosporangiales</taxon>
        <taxon>Streptosporangiaceae</taxon>
        <taxon>Microbispora</taxon>
    </lineage>
</organism>
<dbReference type="Pfam" id="PF12623">
    <property type="entry name" value="Hen1_L"/>
    <property type="match status" value="1"/>
</dbReference>
<accession>A0A544YLD7</accession>
<dbReference type="InterPro" id="IPR038546">
    <property type="entry name" value="Hen1_N_sf"/>
</dbReference>
<keyword evidence="8" id="KW-0460">Magnesium</keyword>
<dbReference type="Pfam" id="PF08242">
    <property type="entry name" value="Methyltransf_12"/>
    <property type="match status" value="1"/>
</dbReference>
<keyword evidence="9" id="KW-0694">RNA-binding</keyword>
<dbReference type="Gene3D" id="3.40.50.150">
    <property type="entry name" value="Vaccinia Virus protein VP39"/>
    <property type="match status" value="1"/>
</dbReference>
<evidence type="ECO:0000259" key="14">
    <source>
        <dbReference type="Pfam" id="PF08242"/>
    </source>
</evidence>
<feature type="domain" description="Methyltransferase type 12" evidence="14">
    <location>
        <begin position="334"/>
        <end position="426"/>
    </location>
</feature>
<evidence type="ECO:0000259" key="15">
    <source>
        <dbReference type="Pfam" id="PF12623"/>
    </source>
</evidence>
<evidence type="ECO:0000256" key="3">
    <source>
        <dbReference type="ARBA" id="ARBA00021330"/>
    </source>
</evidence>
<dbReference type="InterPro" id="IPR026610">
    <property type="entry name" value="Hen1"/>
</dbReference>
<keyword evidence="4 16" id="KW-0489">Methyltransferase</keyword>
<dbReference type="Proteomes" id="UP000316541">
    <property type="component" value="Unassembled WGS sequence"/>
</dbReference>
<keyword evidence="6" id="KW-0949">S-adenosyl-L-methionine</keyword>
<name>A0A544YLD7_9ACTN</name>
<dbReference type="RefSeq" id="WP_142623369.1">
    <property type="nucleotide sequence ID" value="NZ_VIRM01000044.1"/>
</dbReference>
<comment type="catalytic activity">
    <reaction evidence="12">
        <text>small RNA 3'-end nucleotide + S-adenosyl-L-methionine = small RNA 3'-end 2'-O-methylnucleotide + S-adenosyl-L-homocysteine + H(+)</text>
        <dbReference type="Rhea" id="RHEA:37887"/>
        <dbReference type="Rhea" id="RHEA-COMP:10415"/>
        <dbReference type="Rhea" id="RHEA-COMP:10416"/>
        <dbReference type="ChEBI" id="CHEBI:15378"/>
        <dbReference type="ChEBI" id="CHEBI:57856"/>
        <dbReference type="ChEBI" id="CHEBI:59789"/>
        <dbReference type="ChEBI" id="CHEBI:74896"/>
        <dbReference type="ChEBI" id="CHEBI:74898"/>
        <dbReference type="EC" id="2.1.1.386"/>
    </reaction>
</comment>
<keyword evidence="7" id="KW-0479">Metal-binding</keyword>
<dbReference type="InterPro" id="IPR024740">
    <property type="entry name" value="Hen1_N"/>
</dbReference>
<dbReference type="PANTHER" id="PTHR21404:SF3">
    <property type="entry name" value="SMALL RNA 2'-O-METHYLTRANSFERASE"/>
    <property type="match status" value="1"/>
</dbReference>
<feature type="compositionally biased region" description="Acidic residues" evidence="13">
    <location>
        <begin position="251"/>
        <end position="261"/>
    </location>
</feature>
<dbReference type="GO" id="GO:0003723">
    <property type="term" value="F:RNA binding"/>
    <property type="evidence" value="ECO:0007669"/>
    <property type="project" value="UniProtKB-KW"/>
</dbReference>
<dbReference type="CDD" id="cd02440">
    <property type="entry name" value="AdoMet_MTases"/>
    <property type="match status" value="1"/>
</dbReference>
<comment type="cofactor">
    <cofactor evidence="1">
        <name>Mg(2+)</name>
        <dbReference type="ChEBI" id="CHEBI:18420"/>
    </cofactor>
</comment>
<keyword evidence="5 16" id="KW-0808">Transferase</keyword>
<evidence type="ECO:0000256" key="5">
    <source>
        <dbReference type="ARBA" id="ARBA00022679"/>
    </source>
</evidence>
<feature type="region of interest" description="Disordered" evidence="13">
    <location>
        <begin position="251"/>
        <end position="313"/>
    </location>
</feature>
<dbReference type="InterPro" id="IPR024026">
    <property type="entry name" value="3'-RNA_MeTfrase_Hen1_bac"/>
</dbReference>
<dbReference type="NCBIfam" id="TIGR04074">
    <property type="entry name" value="bacter_Hen1"/>
    <property type="match status" value="1"/>
</dbReference>
<comment type="caution">
    <text evidence="16">The sequence shown here is derived from an EMBL/GenBank/DDBJ whole genome shotgun (WGS) entry which is preliminary data.</text>
</comment>
<comment type="similarity">
    <text evidence="2">Belongs to the methyltransferase superfamily. HEN1 family.</text>
</comment>
<evidence type="ECO:0000256" key="6">
    <source>
        <dbReference type="ARBA" id="ARBA00022691"/>
    </source>
</evidence>
<evidence type="ECO:0000256" key="13">
    <source>
        <dbReference type="SAM" id="MobiDB-lite"/>
    </source>
</evidence>
<evidence type="ECO:0000256" key="10">
    <source>
        <dbReference type="ARBA" id="ARBA00023158"/>
    </source>
</evidence>
<evidence type="ECO:0000256" key="8">
    <source>
        <dbReference type="ARBA" id="ARBA00022842"/>
    </source>
</evidence>